<name>A0AAE1HD79_9NEOP</name>
<comment type="caution">
    <text evidence="3">The sequence shown here is derived from an EMBL/GenBank/DDBJ whole genome shotgun (WGS) entry which is preliminary data.</text>
</comment>
<protein>
    <submittedName>
        <fullName evidence="3">Little elongation complex subunit 1</fullName>
    </submittedName>
</protein>
<feature type="compositionally biased region" description="Polar residues" evidence="2">
    <location>
        <begin position="221"/>
        <end position="233"/>
    </location>
</feature>
<dbReference type="EMBL" id="JAHWGI010000970">
    <property type="protein sequence ID" value="KAK3919107.1"/>
    <property type="molecule type" value="Genomic_DNA"/>
</dbReference>
<sequence>MDWRESINCQNCIILNKKLELFDLLKQKCCRNDDIAKNLLSLKKAYEKSTKVLESKSKKLVEVRRKLDEARKNEEILKRKVAEFQLRLVSSDTKYQEVVKDIEIERDRCISLSKAKSQLEDLLQMKENEMASMIVICKQSEERHSNETQNFKLELVKRQEAAKVSKKFYQSHKKLEKLENQLNKIFEDGFDLSKDNHTKLKRIVSRINSTATARKLEAELNSPSMTPDGTPSLDTGIFSGDEDFENPTLAGDLLMSSESSDDDFEDVEDIRKQKMSSLSTDNKGVQIAEGSHQLLQLPRLPNSDTSSSVDSFDDGETTLCPSNDDLFCDNNESNLKSYVCSPSGHSTQVLDPEVTDGIPSEQRCNQNTKVHPEMESSSELPDLCLSELPPNIDLSVKIDNSSSIQNVKLSQRLQVSSPHRSDVLASGDISSDESKNIFHEDFDNSVSNPLQPPASTKVDHDAECYDPTQEIRESEMRNVLSPMGSPSQEPDSSLLSEQLPLNFINNSEKREVSKDCSFDLKNALSHLVSPSQILLSSSPPVEPPGVNAESVDLAGIEKQAFNLPTSEKENSDSGLANSRRISLRSAGFTSENSFESCKGIVNPQPTDVPAGVLVTLPCQNSALPKNTEDTYQNFKEQLNSEAKHGRSIFDLTSASSLILCKETTCSGVIEAVCSPSKSQTGINLIDDESNVTNSEKDPELTSSDLDSMLYEWKLSTPILPFSDDSCGFDDESSSVGNDKNFSALLNEETNALSRHHFQVNHESATICSSNTLVNLISVATNTEEIKLTSVALSPIPAFHDHFTFQMSQDSSVTLSSGRCGKESGILPIGCREDKAVSPIRQNYKDVGVMPIKELKTDVALSPLKTQTKSTGTSPVLCMFRDSAVSPISVKRVDAMCGSDVIDKSTQVNIIECPKEISSVLEEQSNLPKWSEESKLLHQILEKLGMNYKDLESVVSDKYLVEELKKTLHMALKSSCVPSSPKEYTKKSFCSFEPCEFAELCNQQHYNLHLLAKSKNLEKQMCKLGGAGKNKVKRLKRINQRRRKTPRFTEESFIEEKSQLCGIGMEDKNQQNLKVRNQTTSHSQTAEFIPTQTHNESSNTDTQSIVRNGVENSSCNLNTLKSVCNNPTATPCRSLDSVTAKNLDIFDGKEKLSPSIELSTTCGEGIFEMENIPNAGISGATLKTNLCKSSNDQVFGTTTSDSDKEVKFDEISNQVYEMNSADNNEDTSSSNVCSYSLRKNTQKRESSSCESVTTVKECETSGSKLVGPLRRSPRVKRRRVVHDFDSRSRNSYEKGSVKFVKGETVFVSGESEMPFVKERSSLAQEMESSSDLPNRKGSSHPCPVFCSSSGKQNVDTSERNSKADFCEGLTISHAFENQSKHSILINGGKRTTLDLQRRTESKSKRFKLSSHKTSSDAIDDSDDDKLIIACGTDNSEDDATSHSPTGYQSADCIARNVSLTDVRDRTFEDLNTTEFSENSRSEKLFETPLETSVSHCRSKAVFGKLTKLQRLRSFVSKVHPLAQATKASRVLEDTEVNPLINERMKKLQPILPSSCSKDEHSKLSMDVLEKYRGREMVRMAAATSGRTAQLIQPNCRKSVKQKATVARNKSALRPIKPVSKATSIQPLIRPEDRLLSTENSFPPKNRMDRLKPDENSALVVVKPLDPLGESNKKEEANQSSFLITDGIGFKVTTLSPIAYAVSDRHTSETRFQNKNALKSIEKFVEETLKKLVAATSFTPSVLQEAIDALSKPGLENVQAVIVRDVVKMMDDDYDTPPLRCGNQQLLAPPLTPVQQQLLTLVLQLSFQHEHLKQLPHQVLRLLEYRMFRLGKAPEGHRLQWCSRLYAAICRVLCLRSEALIFCWDALYTLRSRSYDVVNAVMDVWPYLFPINPNYEKACPNAQVMLHLLKCHVEKPSAEQNSRKVDKSWLKWMLRSSGLQSTSINSTLLSSMFFSNLIEGTLDTYVTAMVLLAKREEEQWTMKNVISGNFLPALEKWRSRSLSDAAGERVIWTMCSILRALPPERNGDTSHSVLKLLKSELLQKDHGLLLSSQMQEVLAIGLSLLSKHDIETVAHSLMSWNPSHGSSKGYSSRLLQYLSSMINSGSRPLSWWQSQLNQIPKSNLEE</sequence>
<feature type="region of interest" description="Disordered" evidence="2">
    <location>
        <begin position="1317"/>
        <end position="1340"/>
    </location>
</feature>
<accession>A0AAE1HD79</accession>
<feature type="coiled-coil region" evidence="1">
    <location>
        <begin position="53"/>
        <end position="132"/>
    </location>
</feature>
<dbReference type="Proteomes" id="UP001219518">
    <property type="component" value="Unassembled WGS sequence"/>
</dbReference>
<reference evidence="3" key="1">
    <citation type="submission" date="2021-07" db="EMBL/GenBank/DDBJ databases">
        <authorList>
            <person name="Catto M.A."/>
            <person name="Jacobson A."/>
            <person name="Kennedy G."/>
            <person name="Labadie P."/>
            <person name="Hunt B.G."/>
            <person name="Srinivasan R."/>
        </authorList>
    </citation>
    <scope>NUCLEOTIDE SEQUENCE</scope>
    <source>
        <strain evidence="3">PL_HMW_Pooled</strain>
        <tissue evidence="3">Head</tissue>
    </source>
</reference>
<organism evidence="3 4">
    <name type="scientific">Frankliniella fusca</name>
    <dbReference type="NCBI Taxonomy" id="407009"/>
    <lineage>
        <taxon>Eukaryota</taxon>
        <taxon>Metazoa</taxon>
        <taxon>Ecdysozoa</taxon>
        <taxon>Arthropoda</taxon>
        <taxon>Hexapoda</taxon>
        <taxon>Insecta</taxon>
        <taxon>Pterygota</taxon>
        <taxon>Neoptera</taxon>
        <taxon>Paraneoptera</taxon>
        <taxon>Thysanoptera</taxon>
        <taxon>Terebrantia</taxon>
        <taxon>Thripoidea</taxon>
        <taxon>Thripidae</taxon>
        <taxon>Frankliniella</taxon>
    </lineage>
</organism>
<feature type="region of interest" description="Disordered" evidence="2">
    <location>
        <begin position="1395"/>
        <end position="1418"/>
    </location>
</feature>
<gene>
    <name evidence="3" type="ORF">KUF71_008256</name>
</gene>
<keyword evidence="1" id="KW-0175">Coiled coil</keyword>
<feature type="region of interest" description="Disordered" evidence="2">
    <location>
        <begin position="1079"/>
        <end position="1101"/>
    </location>
</feature>
<reference evidence="3" key="2">
    <citation type="journal article" date="2023" name="BMC Genomics">
        <title>Pest status, molecular evolution, and epigenetic factors derived from the genome assembly of Frankliniella fusca, a thysanopteran phytovirus vector.</title>
        <authorList>
            <person name="Catto M.A."/>
            <person name="Labadie P.E."/>
            <person name="Jacobson A.L."/>
            <person name="Kennedy G.G."/>
            <person name="Srinivasan R."/>
            <person name="Hunt B.G."/>
        </authorList>
    </citation>
    <scope>NUCLEOTIDE SEQUENCE</scope>
    <source>
        <strain evidence="3">PL_HMW_Pooled</strain>
    </source>
</reference>
<feature type="region of interest" description="Disordered" evidence="2">
    <location>
        <begin position="293"/>
        <end position="312"/>
    </location>
</feature>
<feature type="region of interest" description="Disordered" evidence="2">
    <location>
        <begin position="217"/>
        <end position="236"/>
    </location>
</feature>
<feature type="region of interest" description="Disordered" evidence="2">
    <location>
        <begin position="442"/>
        <end position="461"/>
    </location>
</feature>
<evidence type="ECO:0000256" key="1">
    <source>
        <dbReference type="SAM" id="Coils"/>
    </source>
</evidence>
<proteinExistence type="predicted"/>
<evidence type="ECO:0000256" key="2">
    <source>
        <dbReference type="SAM" id="MobiDB-lite"/>
    </source>
</evidence>
<keyword evidence="4" id="KW-1185">Reference proteome</keyword>
<feature type="compositionally biased region" description="Polar residues" evidence="2">
    <location>
        <begin position="1320"/>
        <end position="1331"/>
    </location>
</feature>
<evidence type="ECO:0000313" key="3">
    <source>
        <dbReference type="EMBL" id="KAK3919107.1"/>
    </source>
</evidence>
<evidence type="ECO:0000313" key="4">
    <source>
        <dbReference type="Proteomes" id="UP001219518"/>
    </source>
</evidence>